<protein>
    <submittedName>
        <fullName evidence="3">Uncharacterized protein</fullName>
    </submittedName>
</protein>
<keyword evidence="2" id="KW-0472">Membrane</keyword>
<reference evidence="3 4" key="1">
    <citation type="submission" date="2019-12" db="EMBL/GenBank/DDBJ databases">
        <title>Isolation and characterization of three novel carbon monoxide-oxidizing members of Halobacteria from salione crusts and soils.</title>
        <authorList>
            <person name="Myers M.R."/>
            <person name="King G.M."/>
        </authorList>
    </citation>
    <scope>NUCLEOTIDE SEQUENCE [LARGE SCALE GENOMIC DNA]</scope>
    <source>
        <strain evidence="3 4">WSA2</strain>
    </source>
</reference>
<dbReference type="RefSeq" id="WP_159669532.1">
    <property type="nucleotide sequence ID" value="NZ_WUUS01000010.1"/>
</dbReference>
<dbReference type="EMBL" id="WUUS01000010">
    <property type="protein sequence ID" value="MXR42710.1"/>
    <property type="molecule type" value="Genomic_DNA"/>
</dbReference>
<sequence>MDDDTANSGADEEEATPSVPDGGDEPAPLAEEAVGDGRQKYVEVVTTEGDRHEHGDSYLRETEAAFLVSTDPGFPERETVTYRKRDLARVSVEQHHSSCFITTAVAGEEETLSALRGFRDDALAPSPAGRPLVSLYETVSPPIADTLAARPDGMTARAVRRLVRRCARLARLRKRSSPPRSTAIGVLLVAIYGFGIAVASVGHALAALGVGDPE</sequence>
<proteinExistence type="predicted"/>
<dbReference type="InterPro" id="IPR049886">
    <property type="entry name" value="CFI_box_CTERM_dom"/>
</dbReference>
<feature type="transmembrane region" description="Helical" evidence="2">
    <location>
        <begin position="183"/>
        <end position="208"/>
    </location>
</feature>
<dbReference type="Proteomes" id="UP000437065">
    <property type="component" value="Unassembled WGS sequence"/>
</dbReference>
<comment type="caution">
    <text evidence="3">The sequence shown here is derived from an EMBL/GenBank/DDBJ whole genome shotgun (WGS) entry which is preliminary data.</text>
</comment>
<feature type="region of interest" description="Disordered" evidence="1">
    <location>
        <begin position="1"/>
        <end position="40"/>
    </location>
</feature>
<organism evidence="3 4">
    <name type="scientific">Halobaculum saliterrae</name>
    <dbReference type="NCBI Taxonomy" id="2073113"/>
    <lineage>
        <taxon>Archaea</taxon>
        <taxon>Methanobacteriati</taxon>
        <taxon>Methanobacteriota</taxon>
        <taxon>Stenosarchaea group</taxon>
        <taxon>Halobacteria</taxon>
        <taxon>Halobacteriales</taxon>
        <taxon>Haloferacaceae</taxon>
        <taxon>Halobaculum</taxon>
    </lineage>
</organism>
<name>A0A6B0T336_9EURY</name>
<evidence type="ECO:0000256" key="1">
    <source>
        <dbReference type="SAM" id="MobiDB-lite"/>
    </source>
</evidence>
<evidence type="ECO:0000313" key="3">
    <source>
        <dbReference type="EMBL" id="MXR42710.1"/>
    </source>
</evidence>
<dbReference type="NCBIfam" id="NF041770">
    <property type="entry name" value="CFI_box_CTERM"/>
    <property type="match status" value="1"/>
</dbReference>
<keyword evidence="2" id="KW-0812">Transmembrane</keyword>
<evidence type="ECO:0000313" key="4">
    <source>
        <dbReference type="Proteomes" id="UP000437065"/>
    </source>
</evidence>
<dbReference type="OrthoDB" id="27270at2157"/>
<gene>
    <name evidence="3" type="ORF">GRX01_15355</name>
</gene>
<keyword evidence="4" id="KW-1185">Reference proteome</keyword>
<evidence type="ECO:0000256" key="2">
    <source>
        <dbReference type="SAM" id="Phobius"/>
    </source>
</evidence>
<keyword evidence="2" id="KW-1133">Transmembrane helix</keyword>
<feature type="compositionally biased region" description="Acidic residues" evidence="1">
    <location>
        <begin position="1"/>
        <end position="15"/>
    </location>
</feature>
<accession>A0A6B0T336</accession>
<dbReference type="AlphaFoldDB" id="A0A6B0T336"/>